<accession>A0A0H5D562</accession>
<dbReference type="AlphaFoldDB" id="A0A0H5D562"/>
<evidence type="ECO:0000313" key="2">
    <source>
        <dbReference type="Proteomes" id="UP000043764"/>
    </source>
</evidence>
<protein>
    <submittedName>
        <fullName evidence="1">Uncharacterized protein</fullName>
    </submittedName>
</protein>
<gene>
    <name evidence="1" type="ORF">NIT7321_02728</name>
</gene>
<dbReference type="EMBL" id="CVRL01000035">
    <property type="protein sequence ID" value="CRL11858.1"/>
    <property type="molecule type" value="Genomic_DNA"/>
</dbReference>
<dbReference type="RefSeq" id="WP_131724100.1">
    <property type="nucleotide sequence ID" value="NZ_CVRL01000035.1"/>
</dbReference>
<organism evidence="1 2">
    <name type="scientific">Phaeobacter italicus</name>
    <dbReference type="NCBI Taxonomy" id="481446"/>
    <lineage>
        <taxon>Bacteria</taxon>
        <taxon>Pseudomonadati</taxon>
        <taxon>Pseudomonadota</taxon>
        <taxon>Alphaproteobacteria</taxon>
        <taxon>Rhodobacterales</taxon>
        <taxon>Roseobacteraceae</taxon>
        <taxon>Phaeobacter</taxon>
    </lineage>
</organism>
<dbReference type="Proteomes" id="UP000043764">
    <property type="component" value="Unassembled WGS sequence"/>
</dbReference>
<keyword evidence="2" id="KW-1185">Reference proteome</keyword>
<reference evidence="2" key="1">
    <citation type="submission" date="2015-05" db="EMBL/GenBank/DDBJ databases">
        <authorList>
            <person name="Rodrigo-Torres Lidia"/>
            <person name="Arahal R.David."/>
        </authorList>
    </citation>
    <scope>NUCLEOTIDE SEQUENCE [LARGE SCALE GENOMIC DNA]</scope>
    <source>
        <strain evidence="2">CECT 7321</strain>
    </source>
</reference>
<sequence length="62" mass="6645">MSAMAVNVVFQKNLTMNVARIQIEVKPSELPLRNYSLLDEQTLANATGLVIEVAGGNPGFVA</sequence>
<evidence type="ECO:0000313" key="1">
    <source>
        <dbReference type="EMBL" id="CRL11858.1"/>
    </source>
</evidence>
<proteinExistence type="predicted"/>
<name>A0A0H5D562_9RHOB</name>